<dbReference type="InterPro" id="IPR011006">
    <property type="entry name" value="CheY-like_superfamily"/>
</dbReference>
<keyword evidence="7" id="KW-0067">ATP-binding</keyword>
<dbReference type="InterPro" id="IPR025662">
    <property type="entry name" value="Sigma_54_int_dom_ATP-bd_1"/>
</dbReference>
<evidence type="ECO:0000256" key="8">
    <source>
        <dbReference type="ARBA" id="ARBA00023012"/>
    </source>
</evidence>
<dbReference type="FunFam" id="3.40.50.300:FF:000006">
    <property type="entry name" value="DNA-binding transcriptional regulator NtrC"/>
    <property type="match status" value="1"/>
</dbReference>
<dbReference type="InterPro" id="IPR027417">
    <property type="entry name" value="P-loop_NTPase"/>
</dbReference>
<evidence type="ECO:0000313" key="18">
    <source>
        <dbReference type="EMBL" id="SVC27468.1"/>
    </source>
</evidence>
<dbReference type="GO" id="GO:0006808">
    <property type="term" value="P:regulation of nitrogen utilization"/>
    <property type="evidence" value="ECO:0007669"/>
    <property type="project" value="InterPro"/>
</dbReference>
<dbReference type="GO" id="GO:0000156">
    <property type="term" value="F:phosphorelay response regulator activity"/>
    <property type="evidence" value="ECO:0007669"/>
    <property type="project" value="InterPro"/>
</dbReference>
<keyword evidence="4" id="KW-0678">Repressor</keyword>
<keyword evidence="3" id="KW-0963">Cytoplasm</keyword>
<dbReference type="InterPro" id="IPR001789">
    <property type="entry name" value="Sig_transdc_resp-reg_receiver"/>
</dbReference>
<proteinExistence type="predicted"/>
<dbReference type="PRINTS" id="PR01590">
    <property type="entry name" value="HTHFIS"/>
</dbReference>
<dbReference type="Pfam" id="PF02954">
    <property type="entry name" value="HTH_8"/>
    <property type="match status" value="1"/>
</dbReference>
<evidence type="ECO:0000256" key="1">
    <source>
        <dbReference type="ARBA" id="ARBA00004496"/>
    </source>
</evidence>
<dbReference type="PROSITE" id="PS50045">
    <property type="entry name" value="SIGMA54_INTERACT_4"/>
    <property type="match status" value="1"/>
</dbReference>
<dbReference type="SMART" id="SM00382">
    <property type="entry name" value="AAA"/>
    <property type="match status" value="1"/>
</dbReference>
<accession>A0A382KSE8</accession>
<dbReference type="EMBL" id="UINC01082575">
    <property type="protein sequence ID" value="SVC27468.1"/>
    <property type="molecule type" value="Genomic_DNA"/>
</dbReference>
<evidence type="ECO:0000256" key="4">
    <source>
        <dbReference type="ARBA" id="ARBA00022491"/>
    </source>
</evidence>
<dbReference type="Gene3D" id="3.40.50.300">
    <property type="entry name" value="P-loop containing nucleotide triphosphate hydrolases"/>
    <property type="match status" value="1"/>
</dbReference>
<dbReference type="CDD" id="cd00009">
    <property type="entry name" value="AAA"/>
    <property type="match status" value="1"/>
</dbReference>
<evidence type="ECO:0000256" key="7">
    <source>
        <dbReference type="ARBA" id="ARBA00022840"/>
    </source>
</evidence>
<dbReference type="SUPFAM" id="SSF52540">
    <property type="entry name" value="P-loop containing nucleoside triphosphate hydrolases"/>
    <property type="match status" value="1"/>
</dbReference>
<keyword evidence="5" id="KW-0597">Phosphoprotein</keyword>
<dbReference type="GO" id="GO:0006355">
    <property type="term" value="P:regulation of DNA-templated transcription"/>
    <property type="evidence" value="ECO:0007669"/>
    <property type="project" value="InterPro"/>
</dbReference>
<evidence type="ECO:0000256" key="9">
    <source>
        <dbReference type="ARBA" id="ARBA00023015"/>
    </source>
</evidence>
<keyword evidence="13" id="KW-0535">Nitrogen fixation</keyword>
<dbReference type="Pfam" id="PF00072">
    <property type="entry name" value="Response_reg"/>
    <property type="match status" value="1"/>
</dbReference>
<keyword evidence="10" id="KW-0238">DNA-binding</keyword>
<evidence type="ECO:0000256" key="3">
    <source>
        <dbReference type="ARBA" id="ARBA00022490"/>
    </source>
</evidence>
<dbReference type="InterPro" id="IPR010114">
    <property type="entry name" value="Transcript_reg_NtrC"/>
</dbReference>
<dbReference type="PROSITE" id="PS00688">
    <property type="entry name" value="SIGMA54_INTERACT_3"/>
    <property type="match status" value="1"/>
</dbReference>
<dbReference type="Gene3D" id="1.10.8.60">
    <property type="match status" value="1"/>
</dbReference>
<dbReference type="NCBIfam" id="TIGR01818">
    <property type="entry name" value="ntrC"/>
    <property type="match status" value="1"/>
</dbReference>
<evidence type="ECO:0000256" key="11">
    <source>
        <dbReference type="ARBA" id="ARBA00023159"/>
    </source>
</evidence>
<dbReference type="Gene3D" id="3.40.50.2300">
    <property type="match status" value="1"/>
</dbReference>
<keyword evidence="6" id="KW-0547">Nucleotide-binding</keyword>
<reference evidence="18" key="1">
    <citation type="submission" date="2018-05" db="EMBL/GenBank/DDBJ databases">
        <authorList>
            <person name="Lanie J.A."/>
            <person name="Ng W.-L."/>
            <person name="Kazmierczak K.M."/>
            <person name="Andrzejewski T.M."/>
            <person name="Davidsen T.M."/>
            <person name="Wayne K.J."/>
            <person name="Tettelin H."/>
            <person name="Glass J.I."/>
            <person name="Rusch D."/>
            <person name="Podicherti R."/>
            <person name="Tsui H.-C.T."/>
            <person name="Winkler M.E."/>
        </authorList>
    </citation>
    <scope>NUCLEOTIDE SEQUENCE</scope>
</reference>
<dbReference type="PROSITE" id="PS00675">
    <property type="entry name" value="SIGMA54_INTERACT_1"/>
    <property type="match status" value="1"/>
</dbReference>
<dbReference type="InterPro" id="IPR025944">
    <property type="entry name" value="Sigma_54_int_dom_CS"/>
</dbReference>
<feature type="non-terminal residue" evidence="18">
    <location>
        <position position="413"/>
    </location>
</feature>
<feature type="domain" description="Response regulatory" evidence="17">
    <location>
        <begin position="1"/>
        <end position="70"/>
    </location>
</feature>
<dbReference type="SUPFAM" id="SSF46689">
    <property type="entry name" value="Homeodomain-like"/>
    <property type="match status" value="1"/>
</dbReference>
<dbReference type="GO" id="GO:0005737">
    <property type="term" value="C:cytoplasm"/>
    <property type="evidence" value="ECO:0007669"/>
    <property type="project" value="UniProtKB-SubCell"/>
</dbReference>
<evidence type="ECO:0000256" key="10">
    <source>
        <dbReference type="ARBA" id="ARBA00023125"/>
    </source>
</evidence>
<dbReference type="AlphaFoldDB" id="A0A382KSE8"/>
<evidence type="ECO:0000259" key="16">
    <source>
        <dbReference type="PROSITE" id="PS50045"/>
    </source>
</evidence>
<gene>
    <name evidence="18" type="ORF">METZ01_LOCUS280322</name>
</gene>
<dbReference type="InterPro" id="IPR058031">
    <property type="entry name" value="AAA_lid_NorR"/>
</dbReference>
<dbReference type="Gene3D" id="1.10.10.60">
    <property type="entry name" value="Homeodomain-like"/>
    <property type="match status" value="1"/>
</dbReference>
<keyword evidence="12" id="KW-0804">Transcription</keyword>
<dbReference type="PANTHER" id="PTHR32071:SF95">
    <property type="entry name" value="DNA-BINDING TRANSCRIPTIONAL REGULATOR NTRC"/>
    <property type="match status" value="1"/>
</dbReference>
<evidence type="ECO:0000256" key="15">
    <source>
        <dbReference type="ARBA" id="ARBA00031910"/>
    </source>
</evidence>
<protein>
    <recommendedName>
        <fullName evidence="2">DNA-binding transcriptional regulator NtrC</fullName>
    </recommendedName>
    <alternativeName>
        <fullName evidence="14">Nitrogen regulation protein NR(I)</fullName>
    </alternativeName>
    <alternativeName>
        <fullName evidence="15">Nitrogen regulator I</fullName>
    </alternativeName>
</protein>
<sequence length="413" mass="45190">VIVTDIRMSGTSGLELLEALGDDAPDLPVIVMTAHSDLDSAVSAYQGGAFEYLPKPFDLEEAVALVGRALQKKALEASDSERAPTDSEIIGEAPAMQTVFRVIGRLSGSQMNVLISGESGTGKELVARAIYRNSLRSAKSFVAINTAAIPAELLESELFGHEKGAFTGAQEQRRGRFEQASAGTLFLDEIGDMPLELQTRLLRVLSDGTFFRVGGHQELTAGVRVIAATNQDLAKRVEEGRFREDLFHRLNVIGIELPPLRERREDISALAEVFLNQAAVELEVEPKRLDNAAMQLLCEAPWPGNVRELENLCRRLTVLAPGGTVTIADLPSEISTQSIGSESFQTWQRLLEQAAAERFAQGQKQVLSELGPDFERVLLRTALGFTGGRKQEAARWIGWGRNTLTRKLKELDV</sequence>
<feature type="non-terminal residue" evidence="18">
    <location>
        <position position="1"/>
    </location>
</feature>
<evidence type="ECO:0000256" key="14">
    <source>
        <dbReference type="ARBA" id="ARBA00029881"/>
    </source>
</evidence>
<evidence type="ECO:0000256" key="6">
    <source>
        <dbReference type="ARBA" id="ARBA00022741"/>
    </source>
</evidence>
<dbReference type="Pfam" id="PF00158">
    <property type="entry name" value="Sigma54_activat"/>
    <property type="match status" value="1"/>
</dbReference>
<dbReference type="GO" id="GO:0043565">
    <property type="term" value="F:sequence-specific DNA binding"/>
    <property type="evidence" value="ECO:0007669"/>
    <property type="project" value="InterPro"/>
</dbReference>
<dbReference type="FunFam" id="1.10.8.60:FF:000014">
    <property type="entry name" value="DNA-binding transcriptional regulator NtrC"/>
    <property type="match status" value="1"/>
</dbReference>
<keyword evidence="11" id="KW-0010">Activator</keyword>
<dbReference type="PROSITE" id="PS50110">
    <property type="entry name" value="RESPONSE_REGULATORY"/>
    <property type="match status" value="1"/>
</dbReference>
<name>A0A382KSE8_9ZZZZ</name>
<dbReference type="GO" id="GO:0005524">
    <property type="term" value="F:ATP binding"/>
    <property type="evidence" value="ECO:0007669"/>
    <property type="project" value="UniProtKB-KW"/>
</dbReference>
<dbReference type="InterPro" id="IPR009057">
    <property type="entry name" value="Homeodomain-like_sf"/>
</dbReference>
<evidence type="ECO:0000256" key="5">
    <source>
        <dbReference type="ARBA" id="ARBA00022553"/>
    </source>
</evidence>
<dbReference type="Pfam" id="PF25601">
    <property type="entry name" value="AAA_lid_14"/>
    <property type="match status" value="1"/>
</dbReference>
<keyword evidence="9" id="KW-0805">Transcription regulation</keyword>
<evidence type="ECO:0000259" key="17">
    <source>
        <dbReference type="PROSITE" id="PS50110"/>
    </source>
</evidence>
<dbReference type="InterPro" id="IPR002197">
    <property type="entry name" value="HTH_Fis"/>
</dbReference>
<evidence type="ECO:0000256" key="2">
    <source>
        <dbReference type="ARBA" id="ARBA00019059"/>
    </source>
</evidence>
<keyword evidence="8" id="KW-0902">Two-component regulatory system</keyword>
<dbReference type="PANTHER" id="PTHR32071">
    <property type="entry name" value="TRANSCRIPTIONAL REGULATORY PROTEIN"/>
    <property type="match status" value="1"/>
</dbReference>
<evidence type="ECO:0000256" key="12">
    <source>
        <dbReference type="ARBA" id="ARBA00023163"/>
    </source>
</evidence>
<dbReference type="InterPro" id="IPR002078">
    <property type="entry name" value="Sigma_54_int"/>
</dbReference>
<comment type="subcellular location">
    <subcellularLocation>
        <location evidence="1">Cytoplasm</location>
    </subcellularLocation>
</comment>
<feature type="domain" description="Sigma-54 factor interaction" evidence="16">
    <location>
        <begin position="89"/>
        <end position="318"/>
    </location>
</feature>
<dbReference type="InterPro" id="IPR003593">
    <property type="entry name" value="AAA+_ATPase"/>
</dbReference>
<organism evidence="18">
    <name type="scientific">marine metagenome</name>
    <dbReference type="NCBI Taxonomy" id="408172"/>
    <lineage>
        <taxon>unclassified sequences</taxon>
        <taxon>metagenomes</taxon>
        <taxon>ecological metagenomes</taxon>
    </lineage>
</organism>
<dbReference type="SUPFAM" id="SSF52172">
    <property type="entry name" value="CheY-like"/>
    <property type="match status" value="1"/>
</dbReference>
<evidence type="ECO:0000256" key="13">
    <source>
        <dbReference type="ARBA" id="ARBA00023231"/>
    </source>
</evidence>